<dbReference type="KEGG" id="spar:SPRG_16289"/>
<gene>
    <name evidence="2" type="ORF">SPRG_16289</name>
</gene>
<evidence type="ECO:0000313" key="3">
    <source>
        <dbReference type="Proteomes" id="UP000030745"/>
    </source>
</evidence>
<feature type="compositionally biased region" description="Basic and acidic residues" evidence="1">
    <location>
        <begin position="98"/>
        <end position="114"/>
    </location>
</feature>
<feature type="compositionally biased region" description="Basic residues" evidence="1">
    <location>
        <begin position="115"/>
        <end position="142"/>
    </location>
</feature>
<feature type="region of interest" description="Disordered" evidence="1">
    <location>
        <begin position="98"/>
        <end position="178"/>
    </location>
</feature>
<dbReference type="Proteomes" id="UP000030745">
    <property type="component" value="Unassembled WGS sequence"/>
</dbReference>
<dbReference type="RefSeq" id="XP_012211115.1">
    <property type="nucleotide sequence ID" value="XM_012355725.1"/>
</dbReference>
<evidence type="ECO:0000256" key="1">
    <source>
        <dbReference type="SAM" id="MobiDB-lite"/>
    </source>
</evidence>
<evidence type="ECO:0000313" key="2">
    <source>
        <dbReference type="EMBL" id="KDO18179.1"/>
    </source>
</evidence>
<keyword evidence="3" id="KW-1185">Reference proteome</keyword>
<dbReference type="VEuPathDB" id="FungiDB:SPRG_16289"/>
<reference evidence="2 3" key="1">
    <citation type="journal article" date="2013" name="PLoS Genet.">
        <title>Distinctive expansion of potential virulence genes in the genome of the oomycete fish pathogen Saprolegnia parasitica.</title>
        <authorList>
            <person name="Jiang R.H."/>
            <person name="de Bruijn I."/>
            <person name="Haas B.J."/>
            <person name="Belmonte R."/>
            <person name="Lobach L."/>
            <person name="Christie J."/>
            <person name="van den Ackerveken G."/>
            <person name="Bottin A."/>
            <person name="Bulone V."/>
            <person name="Diaz-Moreno S.M."/>
            <person name="Dumas B."/>
            <person name="Fan L."/>
            <person name="Gaulin E."/>
            <person name="Govers F."/>
            <person name="Grenville-Briggs L.J."/>
            <person name="Horner N.R."/>
            <person name="Levin J.Z."/>
            <person name="Mammella M."/>
            <person name="Meijer H.J."/>
            <person name="Morris P."/>
            <person name="Nusbaum C."/>
            <person name="Oome S."/>
            <person name="Phillips A.J."/>
            <person name="van Rooyen D."/>
            <person name="Rzeszutek E."/>
            <person name="Saraiva M."/>
            <person name="Secombes C.J."/>
            <person name="Seidl M.F."/>
            <person name="Snel B."/>
            <person name="Stassen J.H."/>
            <person name="Sykes S."/>
            <person name="Tripathy S."/>
            <person name="van den Berg H."/>
            <person name="Vega-Arreguin J.C."/>
            <person name="Wawra S."/>
            <person name="Young S.K."/>
            <person name="Zeng Q."/>
            <person name="Dieguez-Uribeondo J."/>
            <person name="Russ C."/>
            <person name="Tyler B.M."/>
            <person name="van West P."/>
        </authorList>
    </citation>
    <scope>NUCLEOTIDE SEQUENCE [LARGE SCALE GENOMIC DNA]</scope>
    <source>
        <strain evidence="2 3">CBS 223.65</strain>
    </source>
</reference>
<accession>A0A067BII3</accession>
<dbReference type="AlphaFoldDB" id="A0A067BII3"/>
<protein>
    <submittedName>
        <fullName evidence="2">Uncharacterized protein</fullName>
    </submittedName>
</protein>
<dbReference type="EMBL" id="KK583482">
    <property type="protein sequence ID" value="KDO18179.1"/>
    <property type="molecule type" value="Genomic_DNA"/>
</dbReference>
<organism evidence="2 3">
    <name type="scientific">Saprolegnia parasitica (strain CBS 223.65)</name>
    <dbReference type="NCBI Taxonomy" id="695850"/>
    <lineage>
        <taxon>Eukaryota</taxon>
        <taxon>Sar</taxon>
        <taxon>Stramenopiles</taxon>
        <taxon>Oomycota</taxon>
        <taxon>Saprolegniomycetes</taxon>
        <taxon>Saprolegniales</taxon>
        <taxon>Saprolegniaceae</taxon>
        <taxon>Saprolegnia</taxon>
    </lineage>
</organism>
<name>A0A067BII3_SAPPC</name>
<dbReference type="GeneID" id="24137927"/>
<feature type="non-terminal residue" evidence="2">
    <location>
        <position position="1"/>
    </location>
</feature>
<sequence>KRVFYTKKCSHLQAHLSEGPRSDPEVGTYESWFACCSRPRPSGSLTASRTARSTGKGVYIDTALPRKDSQPVRDQHRHRHTTRRLIVADAAYCVDRHRNRESRADARREGEPPRPLRHPRRRLGSHLSRRRCHGGYKGRSAFRLRPMGPQYEQRQDGHRYSGRSSSTREHKPPHWCGTRSTKKLRSLLDVAADLRAWRRLAT</sequence>
<proteinExistence type="predicted"/>